<keyword evidence="2" id="KW-1185">Reference proteome</keyword>
<reference evidence="1" key="1">
    <citation type="journal article" date="2014" name="Int. J. Syst. Evol. Microbiol.">
        <title>Complete genome sequence of Corynebacterium casei LMG S-19264T (=DSM 44701T), isolated from a smear-ripened cheese.</title>
        <authorList>
            <consortium name="US DOE Joint Genome Institute (JGI-PGF)"/>
            <person name="Walter F."/>
            <person name="Albersmeier A."/>
            <person name="Kalinowski J."/>
            <person name="Ruckert C."/>
        </authorList>
    </citation>
    <scope>NUCLEOTIDE SEQUENCE</scope>
    <source>
        <strain evidence="1">CGMCC 1.10998</strain>
    </source>
</reference>
<proteinExistence type="predicted"/>
<dbReference type="Proteomes" id="UP000637423">
    <property type="component" value="Unassembled WGS sequence"/>
</dbReference>
<gene>
    <name evidence="1" type="ORF">GCM10011396_52960</name>
</gene>
<evidence type="ECO:0000313" key="1">
    <source>
        <dbReference type="EMBL" id="GGC98840.1"/>
    </source>
</evidence>
<dbReference type="EMBL" id="BMED01000008">
    <property type="protein sequence ID" value="GGC98840.1"/>
    <property type="molecule type" value="Genomic_DNA"/>
</dbReference>
<protein>
    <submittedName>
        <fullName evidence="1">Uncharacterized protein</fullName>
    </submittedName>
</protein>
<dbReference type="RefSeq" id="WP_188569178.1">
    <property type="nucleotide sequence ID" value="NZ_BMED01000008.1"/>
</dbReference>
<organism evidence="1 2">
    <name type="scientific">Undibacterium terreum</name>
    <dbReference type="NCBI Taxonomy" id="1224302"/>
    <lineage>
        <taxon>Bacteria</taxon>
        <taxon>Pseudomonadati</taxon>
        <taxon>Pseudomonadota</taxon>
        <taxon>Betaproteobacteria</taxon>
        <taxon>Burkholderiales</taxon>
        <taxon>Oxalobacteraceae</taxon>
        <taxon>Undibacterium</taxon>
    </lineage>
</organism>
<comment type="caution">
    <text evidence="1">The sequence shown here is derived from an EMBL/GenBank/DDBJ whole genome shotgun (WGS) entry which is preliminary data.</text>
</comment>
<sequence>MDAKTAHIFNETYFPKIKQLIRNKLPAEITADDLDGKAHQAKAVYLHGGPLGAGKYEFPIALTIFWNPHTVKELVKHPGNKMRRFERHIAKFLKNIETYTEVDFASSSQHGHETLGIPGPDFEDE</sequence>
<evidence type="ECO:0000313" key="2">
    <source>
        <dbReference type="Proteomes" id="UP000637423"/>
    </source>
</evidence>
<accession>A0A916V0J4</accession>
<dbReference type="AlphaFoldDB" id="A0A916V0J4"/>
<name>A0A916V0J4_9BURK</name>
<reference evidence="1" key="2">
    <citation type="submission" date="2020-09" db="EMBL/GenBank/DDBJ databases">
        <authorList>
            <person name="Sun Q."/>
            <person name="Zhou Y."/>
        </authorList>
    </citation>
    <scope>NUCLEOTIDE SEQUENCE</scope>
    <source>
        <strain evidence="1">CGMCC 1.10998</strain>
    </source>
</reference>